<keyword evidence="3" id="KW-1185">Reference proteome</keyword>
<name>A0A1R1XEN7_9FUNG</name>
<dbReference type="OrthoDB" id="5545891at2759"/>
<dbReference type="AlphaFoldDB" id="A0A1R1XEN7"/>
<reference evidence="2 3" key="1">
    <citation type="submission" date="2017-01" db="EMBL/GenBank/DDBJ databases">
        <authorList>
            <person name="Mah S.A."/>
            <person name="Swanson W.J."/>
            <person name="Moy G.W."/>
            <person name="Vacquier V.D."/>
        </authorList>
    </citation>
    <scope>NUCLEOTIDE SEQUENCE [LARGE SCALE GENOMIC DNA]</scope>
    <source>
        <strain evidence="2 3">GSMNP</strain>
    </source>
</reference>
<dbReference type="Proteomes" id="UP000187283">
    <property type="component" value="Unassembled WGS sequence"/>
</dbReference>
<comment type="caution">
    <text evidence="2">The sequence shown here is derived from an EMBL/GenBank/DDBJ whole genome shotgun (WGS) entry which is preliminary data.</text>
</comment>
<accession>A0A1R1XEN7</accession>
<protein>
    <submittedName>
        <fullName evidence="2">Uncharacterized protein</fullName>
    </submittedName>
</protein>
<organism evidence="2 3">
    <name type="scientific">Smittium culicis</name>
    <dbReference type="NCBI Taxonomy" id="133412"/>
    <lineage>
        <taxon>Eukaryota</taxon>
        <taxon>Fungi</taxon>
        <taxon>Fungi incertae sedis</taxon>
        <taxon>Zoopagomycota</taxon>
        <taxon>Kickxellomycotina</taxon>
        <taxon>Harpellomycetes</taxon>
        <taxon>Harpellales</taxon>
        <taxon>Legeriomycetaceae</taxon>
        <taxon>Smittium</taxon>
    </lineage>
</organism>
<sequence>MIPVSDFSVYLELTGALPSIEEDFFRTPLTEEEREIAIHSCPKTSSMNYNPQPLNDTALSTVKKTNYSFYGIQLDLAQATRPVYYYFHRRIQKNWDMDTFKDPEILFASTIRALLSEITANVTQERYQTADASRGVECSHHKEASRETTANPALSQAPEEDRVAIFGAFVPKFDEKTFGLIINYAPPSVQKITEPGFHIGSDERSCLPDIQESNRKDPDEGTRILKPTILDTEEGSRALTHSRPPKTKSQCGRKEIQDGYAYIHQQNDRSEGFPDVTRPPRCVHIHFDPQAEQKVPPLSFERVLLPVTHPAIRATTEPVDLHEDPLPSSIMCQ</sequence>
<evidence type="ECO:0000313" key="2">
    <source>
        <dbReference type="EMBL" id="OMJ13063.1"/>
    </source>
</evidence>
<feature type="compositionally biased region" description="Basic and acidic residues" evidence="1">
    <location>
        <begin position="137"/>
        <end position="146"/>
    </location>
</feature>
<feature type="non-terminal residue" evidence="2">
    <location>
        <position position="333"/>
    </location>
</feature>
<feature type="region of interest" description="Disordered" evidence="1">
    <location>
        <begin position="232"/>
        <end position="251"/>
    </location>
</feature>
<evidence type="ECO:0000313" key="3">
    <source>
        <dbReference type="Proteomes" id="UP000187283"/>
    </source>
</evidence>
<dbReference type="EMBL" id="LSSN01003654">
    <property type="protein sequence ID" value="OMJ13063.1"/>
    <property type="molecule type" value="Genomic_DNA"/>
</dbReference>
<feature type="region of interest" description="Disordered" evidence="1">
    <location>
        <begin position="200"/>
        <end position="222"/>
    </location>
</feature>
<evidence type="ECO:0000256" key="1">
    <source>
        <dbReference type="SAM" id="MobiDB-lite"/>
    </source>
</evidence>
<gene>
    <name evidence="2" type="ORF">AYI70_g8741</name>
</gene>
<feature type="region of interest" description="Disordered" evidence="1">
    <location>
        <begin position="131"/>
        <end position="157"/>
    </location>
</feature>
<proteinExistence type="predicted"/>